<dbReference type="Pfam" id="PF02720">
    <property type="entry name" value="DUF222"/>
    <property type="match status" value="1"/>
</dbReference>
<protein>
    <submittedName>
        <fullName evidence="2">DUF222 domain-containing protein</fullName>
    </submittedName>
</protein>
<reference evidence="2 3" key="1">
    <citation type="submission" date="2018-11" db="EMBL/GenBank/DDBJ databases">
        <title>Cryobacterium sp. nov., isolated from rhizosphere soil of lettuce.</title>
        <authorList>
            <person name="Wang Y."/>
        </authorList>
    </citation>
    <scope>NUCLEOTIDE SEQUENCE [LARGE SCALE GENOMIC DNA]</scope>
    <source>
        <strain evidence="2 3">NEAU-85</strain>
    </source>
</reference>
<evidence type="ECO:0000259" key="1">
    <source>
        <dbReference type="Pfam" id="PF02720"/>
    </source>
</evidence>
<gene>
    <name evidence="2" type="ORF">EEJ31_11670</name>
</gene>
<accession>A0A3M8L120</accession>
<sequence>MVASVGALADAWAGALNFAQPVGGASSAENDAIGMSDAGLLEALRAGFAVKRENDALLTRLAGQVVERSRPSLGQEGLAKRTGNATAAMLLADIGRITVAEASRLCRVGSATATPVTLLGERLPVAFPAVAEALSAGRIPVDAAEAIMSNLEQARANANPEDLAFAEEALVEFATENPADLVRKLAIRTRDRLDTDGIEPREEQLVAKRGWHRINRRDGMVRYVFDADPLSAGFVDAWVDAHVGNAIRGVRMREAEAAHDTTDTGHDTAAHDPDQCGENHELVDPRTFPQLRADAIVDLVRHGLSCTDRTVPGLGPGVTTTMIVRIGLDELMTGLGEAQIDGIEQPISAGTARRLAVEAEIIPMVLGGDSEVLDLGKARR</sequence>
<dbReference type="InterPro" id="IPR003870">
    <property type="entry name" value="DUF222"/>
</dbReference>
<dbReference type="Proteomes" id="UP000279859">
    <property type="component" value="Unassembled WGS sequence"/>
</dbReference>
<evidence type="ECO:0000313" key="3">
    <source>
        <dbReference type="Proteomes" id="UP000279859"/>
    </source>
</evidence>
<feature type="non-terminal residue" evidence="2">
    <location>
        <position position="380"/>
    </location>
</feature>
<evidence type="ECO:0000313" key="2">
    <source>
        <dbReference type="EMBL" id="RNE59056.1"/>
    </source>
</evidence>
<feature type="domain" description="DUF222" evidence="1">
    <location>
        <begin position="52"/>
        <end position="380"/>
    </location>
</feature>
<proteinExistence type="predicted"/>
<dbReference type="EMBL" id="RDSR01000021">
    <property type="protein sequence ID" value="RNE59056.1"/>
    <property type="molecule type" value="Genomic_DNA"/>
</dbReference>
<name>A0A3M8L120_9MICO</name>
<keyword evidence="3" id="KW-1185">Reference proteome</keyword>
<comment type="caution">
    <text evidence="2">The sequence shown here is derived from an EMBL/GenBank/DDBJ whole genome shotgun (WGS) entry which is preliminary data.</text>
</comment>
<dbReference type="AlphaFoldDB" id="A0A3M8L120"/>
<organism evidence="2 3">
    <name type="scientific">Cryobacterium tepidiphilum</name>
    <dbReference type="NCBI Taxonomy" id="2486026"/>
    <lineage>
        <taxon>Bacteria</taxon>
        <taxon>Bacillati</taxon>
        <taxon>Actinomycetota</taxon>
        <taxon>Actinomycetes</taxon>
        <taxon>Micrococcales</taxon>
        <taxon>Microbacteriaceae</taxon>
        <taxon>Cryobacterium</taxon>
    </lineage>
</organism>